<evidence type="ECO:0000313" key="2">
    <source>
        <dbReference type="Proteomes" id="UP000308600"/>
    </source>
</evidence>
<sequence>MAIQADDDPSSLKNFRPELRDPTWETYLVVEGVTLRVKGINEEDFFFDIPSRPRPRI</sequence>
<organism evidence="1 2">
    <name type="scientific">Pluteus cervinus</name>
    <dbReference type="NCBI Taxonomy" id="181527"/>
    <lineage>
        <taxon>Eukaryota</taxon>
        <taxon>Fungi</taxon>
        <taxon>Dikarya</taxon>
        <taxon>Basidiomycota</taxon>
        <taxon>Agaricomycotina</taxon>
        <taxon>Agaricomycetes</taxon>
        <taxon>Agaricomycetidae</taxon>
        <taxon>Agaricales</taxon>
        <taxon>Pluteineae</taxon>
        <taxon>Pluteaceae</taxon>
        <taxon>Pluteus</taxon>
    </lineage>
</organism>
<keyword evidence="2" id="KW-1185">Reference proteome</keyword>
<gene>
    <name evidence="1" type="ORF">BDN72DRAFT_842119</name>
</gene>
<accession>A0ACD3ARD6</accession>
<dbReference type="Proteomes" id="UP000308600">
    <property type="component" value="Unassembled WGS sequence"/>
</dbReference>
<evidence type="ECO:0000313" key="1">
    <source>
        <dbReference type="EMBL" id="TFK68202.1"/>
    </source>
</evidence>
<reference evidence="1 2" key="1">
    <citation type="journal article" date="2019" name="Nat. Ecol. Evol.">
        <title>Megaphylogeny resolves global patterns of mushroom evolution.</title>
        <authorList>
            <person name="Varga T."/>
            <person name="Krizsan K."/>
            <person name="Foldi C."/>
            <person name="Dima B."/>
            <person name="Sanchez-Garcia M."/>
            <person name="Sanchez-Ramirez S."/>
            <person name="Szollosi G.J."/>
            <person name="Szarkandi J.G."/>
            <person name="Papp V."/>
            <person name="Albert L."/>
            <person name="Andreopoulos W."/>
            <person name="Angelini C."/>
            <person name="Antonin V."/>
            <person name="Barry K.W."/>
            <person name="Bougher N.L."/>
            <person name="Buchanan P."/>
            <person name="Buyck B."/>
            <person name="Bense V."/>
            <person name="Catcheside P."/>
            <person name="Chovatia M."/>
            <person name="Cooper J."/>
            <person name="Damon W."/>
            <person name="Desjardin D."/>
            <person name="Finy P."/>
            <person name="Geml J."/>
            <person name="Haridas S."/>
            <person name="Hughes K."/>
            <person name="Justo A."/>
            <person name="Karasinski D."/>
            <person name="Kautmanova I."/>
            <person name="Kiss B."/>
            <person name="Kocsube S."/>
            <person name="Kotiranta H."/>
            <person name="LaButti K.M."/>
            <person name="Lechner B.E."/>
            <person name="Liimatainen K."/>
            <person name="Lipzen A."/>
            <person name="Lukacs Z."/>
            <person name="Mihaltcheva S."/>
            <person name="Morgado L.N."/>
            <person name="Niskanen T."/>
            <person name="Noordeloos M.E."/>
            <person name="Ohm R.A."/>
            <person name="Ortiz-Santana B."/>
            <person name="Ovrebo C."/>
            <person name="Racz N."/>
            <person name="Riley R."/>
            <person name="Savchenko A."/>
            <person name="Shiryaev A."/>
            <person name="Soop K."/>
            <person name="Spirin V."/>
            <person name="Szebenyi C."/>
            <person name="Tomsovsky M."/>
            <person name="Tulloss R.E."/>
            <person name="Uehling J."/>
            <person name="Grigoriev I.V."/>
            <person name="Vagvolgyi C."/>
            <person name="Papp T."/>
            <person name="Martin F.M."/>
            <person name="Miettinen O."/>
            <person name="Hibbett D.S."/>
            <person name="Nagy L.G."/>
        </authorList>
    </citation>
    <scope>NUCLEOTIDE SEQUENCE [LARGE SCALE GENOMIC DNA]</scope>
    <source>
        <strain evidence="1 2">NL-1719</strain>
    </source>
</reference>
<proteinExistence type="predicted"/>
<name>A0ACD3ARD6_9AGAR</name>
<protein>
    <submittedName>
        <fullName evidence="1">Uncharacterized protein</fullName>
    </submittedName>
</protein>
<dbReference type="EMBL" id="ML208357">
    <property type="protein sequence ID" value="TFK68202.1"/>
    <property type="molecule type" value="Genomic_DNA"/>
</dbReference>